<evidence type="ECO:0000256" key="9">
    <source>
        <dbReference type="ARBA" id="ARBA00022840"/>
    </source>
</evidence>
<dbReference type="GO" id="GO:0046872">
    <property type="term" value="F:metal ion binding"/>
    <property type="evidence" value="ECO:0007669"/>
    <property type="project" value="UniProtKB-KW"/>
</dbReference>
<dbReference type="CDD" id="cd04413">
    <property type="entry name" value="NDPk_I"/>
    <property type="match status" value="1"/>
</dbReference>
<dbReference type="EC" id="2.7.4.6" evidence="3 14"/>
<dbReference type="AlphaFoldDB" id="A0A1H6SQ17"/>
<evidence type="ECO:0000256" key="1">
    <source>
        <dbReference type="ARBA" id="ARBA00001946"/>
    </source>
</evidence>
<protein>
    <recommendedName>
        <fullName evidence="4 14">Nucleoside diphosphate kinase</fullName>
        <ecNumber evidence="3 14">2.7.4.6</ecNumber>
    </recommendedName>
</protein>
<evidence type="ECO:0000256" key="10">
    <source>
        <dbReference type="ARBA" id="ARBA00022842"/>
    </source>
</evidence>
<dbReference type="PANTHER" id="PTHR11349">
    <property type="entry name" value="NUCLEOSIDE DIPHOSPHATE KINASE"/>
    <property type="match status" value="1"/>
</dbReference>
<keyword evidence="7 14" id="KW-0547">Nucleotide-binding</keyword>
<dbReference type="InterPro" id="IPR036850">
    <property type="entry name" value="NDK-like_dom_sf"/>
</dbReference>
<dbReference type="GO" id="GO:0004550">
    <property type="term" value="F:nucleoside diphosphate kinase activity"/>
    <property type="evidence" value="ECO:0007669"/>
    <property type="project" value="UniProtKB-EC"/>
</dbReference>
<feature type="binding site" evidence="12">
    <location>
        <position position="86"/>
    </location>
    <ligand>
        <name>ATP</name>
        <dbReference type="ChEBI" id="CHEBI:30616"/>
    </ligand>
</feature>
<dbReference type="EMBL" id="FNYW01000011">
    <property type="protein sequence ID" value="SEI68956.1"/>
    <property type="molecule type" value="Genomic_DNA"/>
</dbReference>
<keyword evidence="11" id="KW-0546">Nucleotide metabolism</keyword>
<evidence type="ECO:0000256" key="8">
    <source>
        <dbReference type="ARBA" id="ARBA00022777"/>
    </source>
</evidence>
<organism evidence="16 17">
    <name type="scientific">Alkalibacterium gilvum</name>
    <dbReference type="NCBI Taxonomy" id="1130080"/>
    <lineage>
        <taxon>Bacteria</taxon>
        <taxon>Bacillati</taxon>
        <taxon>Bacillota</taxon>
        <taxon>Bacilli</taxon>
        <taxon>Lactobacillales</taxon>
        <taxon>Carnobacteriaceae</taxon>
        <taxon>Alkalibacterium</taxon>
    </lineage>
</organism>
<dbReference type="Pfam" id="PF00334">
    <property type="entry name" value="NDK"/>
    <property type="match status" value="1"/>
</dbReference>
<dbReference type="GO" id="GO:0006241">
    <property type="term" value="P:CTP biosynthetic process"/>
    <property type="evidence" value="ECO:0007669"/>
    <property type="project" value="InterPro"/>
</dbReference>
<feature type="binding site" evidence="12">
    <location>
        <position position="92"/>
    </location>
    <ligand>
        <name>ATP</name>
        <dbReference type="ChEBI" id="CHEBI:30616"/>
    </ligand>
</feature>
<keyword evidence="5 14" id="KW-0808">Transferase</keyword>
<dbReference type="PROSITE" id="PS00469">
    <property type="entry name" value="NDPK"/>
    <property type="match status" value="1"/>
</dbReference>
<evidence type="ECO:0000313" key="16">
    <source>
        <dbReference type="EMBL" id="SEI68956.1"/>
    </source>
</evidence>
<feature type="binding site" evidence="12">
    <location>
        <position position="58"/>
    </location>
    <ligand>
        <name>ATP</name>
        <dbReference type="ChEBI" id="CHEBI:30616"/>
    </ligand>
</feature>
<evidence type="ECO:0000259" key="15">
    <source>
        <dbReference type="SMART" id="SM00562"/>
    </source>
</evidence>
<evidence type="ECO:0000256" key="2">
    <source>
        <dbReference type="ARBA" id="ARBA00008142"/>
    </source>
</evidence>
<dbReference type="NCBIfam" id="NF001908">
    <property type="entry name" value="PRK00668.1"/>
    <property type="match status" value="1"/>
</dbReference>
<keyword evidence="17" id="KW-1185">Reference proteome</keyword>
<keyword evidence="9 14" id="KW-0067">ATP-binding</keyword>
<evidence type="ECO:0000256" key="6">
    <source>
        <dbReference type="ARBA" id="ARBA00022723"/>
    </source>
</evidence>
<keyword evidence="8 14" id="KW-0418">Kinase</keyword>
<sequence>MEERTLVIIKPDGVERNLTGHLLKEFERNDLRISHLKTIQPETARVRKHYAELSDMPFFNDLLTYFTRGPVVVFLADGENAVNRVRELVGVTDPKAARPNTLRRLYGIDKSENTIHASDSIESAERETKLWFPELFNA</sequence>
<dbReference type="InterPro" id="IPR001564">
    <property type="entry name" value="Nucleoside_diP_kinase"/>
</dbReference>
<evidence type="ECO:0000313" key="17">
    <source>
        <dbReference type="Proteomes" id="UP000198564"/>
    </source>
</evidence>
<reference evidence="17" key="1">
    <citation type="submission" date="2016-10" db="EMBL/GenBank/DDBJ databases">
        <authorList>
            <person name="Varghese N."/>
            <person name="Submissions S."/>
        </authorList>
    </citation>
    <scope>NUCLEOTIDE SEQUENCE [LARGE SCALE GENOMIC DNA]</scope>
    <source>
        <strain evidence="17">DSM 25751</strain>
    </source>
</reference>
<dbReference type="InterPro" id="IPR023005">
    <property type="entry name" value="Nucleoside_diP_kinase_AS"/>
</dbReference>
<feature type="binding site" evidence="12">
    <location>
        <position position="10"/>
    </location>
    <ligand>
        <name>ATP</name>
        <dbReference type="ChEBI" id="CHEBI:30616"/>
    </ligand>
</feature>
<dbReference type="GO" id="GO:0006228">
    <property type="term" value="P:UTP biosynthetic process"/>
    <property type="evidence" value="ECO:0007669"/>
    <property type="project" value="InterPro"/>
</dbReference>
<keyword evidence="10" id="KW-0460">Magnesium</keyword>
<feature type="active site" description="Pros-phosphohistidine intermediate" evidence="12">
    <location>
        <position position="116"/>
    </location>
</feature>
<feature type="domain" description="Nucleoside diphosphate kinase-like" evidence="15">
    <location>
        <begin position="2"/>
        <end position="138"/>
    </location>
</feature>
<evidence type="ECO:0000256" key="13">
    <source>
        <dbReference type="RuleBase" id="RU004011"/>
    </source>
</evidence>
<evidence type="ECO:0000256" key="4">
    <source>
        <dbReference type="ARBA" id="ARBA00017632"/>
    </source>
</evidence>
<comment type="similarity">
    <text evidence="2 12 13">Belongs to the NDK family.</text>
</comment>
<dbReference type="Gene3D" id="3.30.70.141">
    <property type="entry name" value="Nucleoside diphosphate kinase-like domain"/>
    <property type="match status" value="1"/>
</dbReference>
<evidence type="ECO:0000256" key="3">
    <source>
        <dbReference type="ARBA" id="ARBA00012966"/>
    </source>
</evidence>
<dbReference type="SUPFAM" id="SSF54919">
    <property type="entry name" value="Nucleoside diphosphate kinase, NDK"/>
    <property type="match status" value="1"/>
</dbReference>
<evidence type="ECO:0000256" key="11">
    <source>
        <dbReference type="ARBA" id="ARBA00023080"/>
    </source>
</evidence>
<feature type="binding site" evidence="12">
    <location>
        <position position="103"/>
    </location>
    <ligand>
        <name>ATP</name>
        <dbReference type="ChEBI" id="CHEBI:30616"/>
    </ligand>
</feature>
<keyword evidence="6" id="KW-0479">Metal-binding</keyword>
<dbReference type="PRINTS" id="PR01243">
    <property type="entry name" value="NUCDPKINASE"/>
</dbReference>
<dbReference type="STRING" id="1130080.SAMN04488113_11113"/>
<dbReference type="OrthoDB" id="9801161at2"/>
<dbReference type="PROSITE" id="PS51374">
    <property type="entry name" value="NDPK_LIKE"/>
    <property type="match status" value="1"/>
</dbReference>
<comment type="catalytic activity">
    <reaction evidence="14">
        <text>a 2'-deoxyribonucleoside 5'-diphosphate + ATP = a 2'-deoxyribonucleoside 5'-triphosphate + ADP</text>
        <dbReference type="Rhea" id="RHEA:44640"/>
        <dbReference type="ChEBI" id="CHEBI:30616"/>
        <dbReference type="ChEBI" id="CHEBI:61560"/>
        <dbReference type="ChEBI" id="CHEBI:73316"/>
        <dbReference type="ChEBI" id="CHEBI:456216"/>
        <dbReference type="EC" id="2.7.4.6"/>
    </reaction>
</comment>
<gene>
    <name evidence="16" type="ORF">SAMN04488113_11113</name>
</gene>
<evidence type="ECO:0000256" key="12">
    <source>
        <dbReference type="PROSITE-ProRule" id="PRU00706"/>
    </source>
</evidence>
<proteinExistence type="inferred from homology"/>
<evidence type="ECO:0000256" key="7">
    <source>
        <dbReference type="ARBA" id="ARBA00022741"/>
    </source>
</evidence>
<comment type="cofactor">
    <cofactor evidence="1">
        <name>Mg(2+)</name>
        <dbReference type="ChEBI" id="CHEBI:18420"/>
    </cofactor>
</comment>
<dbReference type="RefSeq" id="WP_091633926.1">
    <property type="nucleotide sequence ID" value="NZ_FNYW01000011.1"/>
</dbReference>
<dbReference type="InterPro" id="IPR034907">
    <property type="entry name" value="NDK-like_dom"/>
</dbReference>
<feature type="binding site" evidence="12">
    <location>
        <position position="113"/>
    </location>
    <ligand>
        <name>ATP</name>
        <dbReference type="ChEBI" id="CHEBI:30616"/>
    </ligand>
</feature>
<dbReference type="SMART" id="SM00562">
    <property type="entry name" value="NDK"/>
    <property type="match status" value="1"/>
</dbReference>
<dbReference type="FunFam" id="3.30.70.141:FF:000003">
    <property type="entry name" value="Nucleoside diphosphate kinase"/>
    <property type="match status" value="1"/>
</dbReference>
<evidence type="ECO:0000256" key="14">
    <source>
        <dbReference type="RuleBase" id="RU004013"/>
    </source>
</evidence>
<accession>A0A1H6SQ17</accession>
<name>A0A1H6SQ17_9LACT</name>
<dbReference type="Proteomes" id="UP000198564">
    <property type="component" value="Unassembled WGS sequence"/>
</dbReference>
<dbReference type="GO" id="GO:0005524">
    <property type="term" value="F:ATP binding"/>
    <property type="evidence" value="ECO:0007669"/>
    <property type="project" value="UniProtKB-KW"/>
</dbReference>
<evidence type="ECO:0000256" key="5">
    <source>
        <dbReference type="ARBA" id="ARBA00022679"/>
    </source>
</evidence>
<dbReference type="GO" id="GO:0006183">
    <property type="term" value="P:GTP biosynthetic process"/>
    <property type="evidence" value="ECO:0007669"/>
    <property type="project" value="InterPro"/>
</dbReference>